<evidence type="ECO:0000256" key="1">
    <source>
        <dbReference type="SAM" id="MobiDB-lite"/>
    </source>
</evidence>
<evidence type="ECO:0000313" key="4">
    <source>
        <dbReference type="WBParaSite" id="ACOC_0000199001-mRNA-1"/>
    </source>
</evidence>
<evidence type="ECO:0000313" key="3">
    <source>
        <dbReference type="Proteomes" id="UP000267027"/>
    </source>
</evidence>
<organism evidence="4">
    <name type="scientific">Angiostrongylus costaricensis</name>
    <name type="common">Nematode worm</name>
    <dbReference type="NCBI Taxonomy" id="334426"/>
    <lineage>
        <taxon>Eukaryota</taxon>
        <taxon>Metazoa</taxon>
        <taxon>Ecdysozoa</taxon>
        <taxon>Nematoda</taxon>
        <taxon>Chromadorea</taxon>
        <taxon>Rhabditida</taxon>
        <taxon>Rhabditina</taxon>
        <taxon>Rhabditomorpha</taxon>
        <taxon>Strongyloidea</taxon>
        <taxon>Metastrongylidae</taxon>
        <taxon>Angiostrongylus</taxon>
    </lineage>
</organism>
<protein>
    <submittedName>
        <fullName evidence="4">DZF domain-containing protein</fullName>
    </submittedName>
</protein>
<feature type="compositionally biased region" description="Basic and acidic residues" evidence="1">
    <location>
        <begin position="10"/>
        <end position="22"/>
    </location>
</feature>
<evidence type="ECO:0000313" key="2">
    <source>
        <dbReference type="EMBL" id="VDM53576.1"/>
    </source>
</evidence>
<sequence length="95" mass="9946">MTRHGCQTEGETRTSDAGKSDEGFWVQAQDEIVVVTACDAERTANDLIYALEESALATATVSGKPVGGAVSGCDAQPWRDDDTSYTSLGTANLSS</sequence>
<feature type="region of interest" description="Disordered" evidence="1">
    <location>
        <begin position="64"/>
        <end position="95"/>
    </location>
</feature>
<dbReference type="AlphaFoldDB" id="A0A0R3PDH6"/>
<dbReference type="EMBL" id="UYYA01000343">
    <property type="protein sequence ID" value="VDM53576.1"/>
    <property type="molecule type" value="Genomic_DNA"/>
</dbReference>
<accession>A0A0R3PDH6</accession>
<keyword evidence="3" id="KW-1185">Reference proteome</keyword>
<feature type="compositionally biased region" description="Polar residues" evidence="1">
    <location>
        <begin position="84"/>
        <end position="95"/>
    </location>
</feature>
<name>A0A0R3PDH6_ANGCS</name>
<proteinExistence type="predicted"/>
<reference evidence="4" key="1">
    <citation type="submission" date="2017-02" db="UniProtKB">
        <authorList>
            <consortium name="WormBaseParasite"/>
        </authorList>
    </citation>
    <scope>IDENTIFICATION</scope>
</reference>
<gene>
    <name evidence="2" type="ORF">ACOC_LOCUS1991</name>
</gene>
<feature type="region of interest" description="Disordered" evidence="1">
    <location>
        <begin position="1"/>
        <end position="22"/>
    </location>
</feature>
<dbReference type="Proteomes" id="UP000267027">
    <property type="component" value="Unassembled WGS sequence"/>
</dbReference>
<dbReference type="WBParaSite" id="ACOC_0000199001-mRNA-1">
    <property type="protein sequence ID" value="ACOC_0000199001-mRNA-1"/>
    <property type="gene ID" value="ACOC_0000199001"/>
</dbReference>
<reference evidence="2 3" key="2">
    <citation type="submission" date="2018-11" db="EMBL/GenBank/DDBJ databases">
        <authorList>
            <consortium name="Pathogen Informatics"/>
        </authorList>
    </citation>
    <scope>NUCLEOTIDE SEQUENCE [LARGE SCALE GENOMIC DNA]</scope>
    <source>
        <strain evidence="2 3">Costa Rica</strain>
    </source>
</reference>